<dbReference type="AlphaFoldDB" id="A0A137P2H9"/>
<dbReference type="SUPFAM" id="SSF55729">
    <property type="entry name" value="Acyl-CoA N-acyltransferases (Nat)"/>
    <property type="match status" value="1"/>
</dbReference>
<evidence type="ECO:0000259" key="1">
    <source>
        <dbReference type="PROSITE" id="PS51186"/>
    </source>
</evidence>
<name>A0A137P2H9_CONC2</name>
<sequence length="286" mass="32591">MTTGFLVRTATAEEAITVFKHLSDVEQWNPGNKDAEYFQRTYPDHFFVGELDGEVVSCVTAVPYGDCAFMGMYIVKPEHRKKGYGFKTFQTALDSVKDKNVSLDAVLQEIKTYEKSGFVVHSFLQMRHHGKFDVTNLYKPNKNIVPLNTFTNEQIAKYEESIIGFYRPEIWELYKNYEGGYSVAYAEDSKLEGLGVIRPGSNAYKIGPLFAKDTETAKQIFIELVNSIPKDSYIQMDVPSANAEAVKFAEGFLGFKNVFECKKMWTREPPKHIFNQIYGSFALEYG</sequence>
<dbReference type="Gene3D" id="3.40.630.90">
    <property type="match status" value="1"/>
</dbReference>
<reference evidence="2 3" key="1">
    <citation type="journal article" date="2015" name="Genome Biol. Evol.">
        <title>Phylogenomic analyses indicate that early fungi evolved digesting cell walls of algal ancestors of land plants.</title>
        <authorList>
            <person name="Chang Y."/>
            <person name="Wang S."/>
            <person name="Sekimoto S."/>
            <person name="Aerts A.L."/>
            <person name="Choi C."/>
            <person name="Clum A."/>
            <person name="LaButti K.M."/>
            <person name="Lindquist E.A."/>
            <person name="Yee Ngan C."/>
            <person name="Ohm R.A."/>
            <person name="Salamov A.A."/>
            <person name="Grigoriev I.V."/>
            <person name="Spatafora J.W."/>
            <person name="Berbee M.L."/>
        </authorList>
    </citation>
    <scope>NUCLEOTIDE SEQUENCE [LARGE SCALE GENOMIC DNA]</scope>
    <source>
        <strain evidence="2 3">NRRL 28638</strain>
    </source>
</reference>
<keyword evidence="3" id="KW-1185">Reference proteome</keyword>
<dbReference type="InterPro" id="IPR041496">
    <property type="entry name" value="YitH/HolE_GNAT"/>
</dbReference>
<organism evidence="2 3">
    <name type="scientific">Conidiobolus coronatus (strain ATCC 28846 / CBS 209.66 / NRRL 28638)</name>
    <name type="common">Delacroixia coronata</name>
    <dbReference type="NCBI Taxonomy" id="796925"/>
    <lineage>
        <taxon>Eukaryota</taxon>
        <taxon>Fungi</taxon>
        <taxon>Fungi incertae sedis</taxon>
        <taxon>Zoopagomycota</taxon>
        <taxon>Entomophthoromycotina</taxon>
        <taxon>Entomophthoromycetes</taxon>
        <taxon>Entomophthorales</taxon>
        <taxon>Ancylistaceae</taxon>
        <taxon>Conidiobolus</taxon>
    </lineage>
</organism>
<gene>
    <name evidence="2" type="ORF">CONCODRAFT_8439</name>
</gene>
<dbReference type="InterPro" id="IPR016181">
    <property type="entry name" value="Acyl_CoA_acyltransferase"/>
</dbReference>
<dbReference type="STRING" id="796925.A0A137P2H9"/>
<evidence type="ECO:0000313" key="3">
    <source>
        <dbReference type="Proteomes" id="UP000070444"/>
    </source>
</evidence>
<feature type="domain" description="N-acetyltransferase" evidence="1">
    <location>
        <begin position="5"/>
        <end position="142"/>
    </location>
</feature>
<evidence type="ECO:0000313" key="2">
    <source>
        <dbReference type="EMBL" id="KXN69212.1"/>
    </source>
</evidence>
<dbReference type="InterPro" id="IPR000182">
    <property type="entry name" value="GNAT_dom"/>
</dbReference>
<dbReference type="Pfam" id="PF18014">
    <property type="entry name" value="Acetyltransf_18"/>
    <property type="match status" value="1"/>
</dbReference>
<dbReference type="OMA" id="FEHLCVF"/>
<dbReference type="Pfam" id="PF00583">
    <property type="entry name" value="Acetyltransf_1"/>
    <property type="match status" value="1"/>
</dbReference>
<dbReference type="Proteomes" id="UP000070444">
    <property type="component" value="Unassembled WGS sequence"/>
</dbReference>
<dbReference type="EMBL" id="KQ964544">
    <property type="protein sequence ID" value="KXN69212.1"/>
    <property type="molecule type" value="Genomic_DNA"/>
</dbReference>
<accession>A0A137P2H9</accession>
<dbReference type="Gene3D" id="3.40.630.30">
    <property type="match status" value="1"/>
</dbReference>
<dbReference type="PANTHER" id="PTHR47237">
    <property type="entry name" value="SLL0310 PROTEIN"/>
    <property type="match status" value="1"/>
</dbReference>
<dbReference type="PROSITE" id="PS51186">
    <property type="entry name" value="GNAT"/>
    <property type="match status" value="1"/>
</dbReference>
<dbReference type="OrthoDB" id="5771378at2759"/>
<dbReference type="GO" id="GO:0016747">
    <property type="term" value="F:acyltransferase activity, transferring groups other than amino-acyl groups"/>
    <property type="evidence" value="ECO:0007669"/>
    <property type="project" value="InterPro"/>
</dbReference>
<dbReference type="PANTHER" id="PTHR47237:SF1">
    <property type="entry name" value="SLL0310 PROTEIN"/>
    <property type="match status" value="1"/>
</dbReference>
<protein>
    <recommendedName>
        <fullName evidence="1">N-acetyltransferase domain-containing protein</fullName>
    </recommendedName>
</protein>
<dbReference type="CDD" id="cd04301">
    <property type="entry name" value="NAT_SF"/>
    <property type="match status" value="1"/>
</dbReference>
<dbReference type="InterPro" id="IPR052729">
    <property type="entry name" value="Acyl/Acetyltrans_Enzymes"/>
</dbReference>
<proteinExistence type="predicted"/>